<feature type="domain" description="RCK C-terminal" evidence="8">
    <location>
        <begin position="136"/>
        <end position="221"/>
    </location>
</feature>
<dbReference type="RefSeq" id="WP_188883620.1">
    <property type="nucleotide sequence ID" value="NZ_BMPF01000003.1"/>
</dbReference>
<dbReference type="Pfam" id="PF02080">
    <property type="entry name" value="TrkA_C"/>
    <property type="match status" value="1"/>
</dbReference>
<dbReference type="AlphaFoldDB" id="A0A830FB22"/>
<evidence type="ECO:0000313" key="10">
    <source>
        <dbReference type="Proteomes" id="UP000628840"/>
    </source>
</evidence>
<dbReference type="PROSITE" id="PS51201">
    <property type="entry name" value="RCK_N"/>
    <property type="match status" value="1"/>
</dbReference>
<dbReference type="InterPro" id="IPR003148">
    <property type="entry name" value="RCK_N"/>
</dbReference>
<dbReference type="Pfam" id="PF02254">
    <property type="entry name" value="TrkA_N"/>
    <property type="match status" value="1"/>
</dbReference>
<accession>A0A830FB22</accession>
<dbReference type="GO" id="GO:0005886">
    <property type="term" value="C:plasma membrane"/>
    <property type="evidence" value="ECO:0007669"/>
    <property type="project" value="InterPro"/>
</dbReference>
<dbReference type="InterPro" id="IPR050721">
    <property type="entry name" value="Trk_Ktr_HKT_K-transport"/>
</dbReference>
<proteinExistence type="predicted"/>
<name>A0A830FB22_9EURY</name>
<keyword evidence="4" id="KW-0630">Potassium</keyword>
<sequence>MYVIIVGAGNIGSQVLELAEQTQNEVVVIERDPDVADRTGRKHDCLVINADATEKETLEDAGAARADAIICTTDEDATNIMCLLLAKEFEIPSLVTVVQNPEHMNVFRQIGANVLENPQRLIAEYLFRAVQRPAIKDFMSLAGGAEVFEVTVTETAPIAGKSLHGADEADLIPEDVLVVAVERGETVVTPRGGTVVEAGDLLTVFSREGATDDILRAFAGTDTDQ</sequence>
<dbReference type="PANTHER" id="PTHR43833">
    <property type="entry name" value="POTASSIUM CHANNEL PROTEIN 2-RELATED-RELATED"/>
    <property type="match status" value="1"/>
</dbReference>
<evidence type="ECO:0000259" key="8">
    <source>
        <dbReference type="PROSITE" id="PS51202"/>
    </source>
</evidence>
<comment type="function">
    <text evidence="1">Part of a potassium transport system.</text>
</comment>
<dbReference type="EMBL" id="BMPF01000003">
    <property type="protein sequence ID" value="GGL36554.1"/>
    <property type="molecule type" value="Genomic_DNA"/>
</dbReference>
<evidence type="ECO:0000256" key="1">
    <source>
        <dbReference type="ARBA" id="ARBA00003660"/>
    </source>
</evidence>
<dbReference type="PRINTS" id="PR00335">
    <property type="entry name" value="KUPTAKETRKA"/>
</dbReference>
<evidence type="ECO:0000256" key="3">
    <source>
        <dbReference type="ARBA" id="ARBA00022538"/>
    </source>
</evidence>
<dbReference type="Gene3D" id="3.40.50.720">
    <property type="entry name" value="NAD(P)-binding Rossmann-like Domain"/>
    <property type="match status" value="1"/>
</dbReference>
<keyword evidence="5" id="KW-0520">NAD</keyword>
<dbReference type="Gene3D" id="3.30.70.1450">
    <property type="entry name" value="Regulator of K+ conductance, C-terminal domain"/>
    <property type="match status" value="1"/>
</dbReference>
<keyword evidence="2" id="KW-0813">Transport</keyword>
<organism evidence="9 10">
    <name type="scientific">Halarchaeum grantii</name>
    <dbReference type="NCBI Taxonomy" id="1193105"/>
    <lineage>
        <taxon>Archaea</taxon>
        <taxon>Methanobacteriati</taxon>
        <taxon>Methanobacteriota</taxon>
        <taxon>Stenosarchaea group</taxon>
        <taxon>Halobacteria</taxon>
        <taxon>Halobacteriales</taxon>
        <taxon>Halobacteriaceae</taxon>
    </lineage>
</organism>
<dbReference type="SUPFAM" id="SSF116726">
    <property type="entry name" value="TrkA C-terminal domain-like"/>
    <property type="match status" value="1"/>
</dbReference>
<reference evidence="9 10" key="1">
    <citation type="journal article" date="2019" name="Int. J. Syst. Evol. Microbiol.">
        <title>The Global Catalogue of Microorganisms (GCM) 10K type strain sequencing project: providing services to taxonomists for standard genome sequencing and annotation.</title>
        <authorList>
            <consortium name="The Broad Institute Genomics Platform"/>
            <consortium name="The Broad Institute Genome Sequencing Center for Infectious Disease"/>
            <person name="Wu L."/>
            <person name="Ma J."/>
        </authorList>
    </citation>
    <scope>NUCLEOTIDE SEQUENCE [LARGE SCALE GENOMIC DNA]</scope>
    <source>
        <strain evidence="9 10">JCM 19585</strain>
    </source>
</reference>
<keyword evidence="6" id="KW-0406">Ion transport</keyword>
<evidence type="ECO:0000256" key="2">
    <source>
        <dbReference type="ARBA" id="ARBA00022448"/>
    </source>
</evidence>
<keyword evidence="3" id="KW-0633">Potassium transport</keyword>
<keyword evidence="10" id="KW-1185">Reference proteome</keyword>
<dbReference type="GO" id="GO:0015079">
    <property type="term" value="F:potassium ion transmembrane transporter activity"/>
    <property type="evidence" value="ECO:0007669"/>
    <property type="project" value="InterPro"/>
</dbReference>
<dbReference type="InterPro" id="IPR006037">
    <property type="entry name" value="RCK_C"/>
</dbReference>
<evidence type="ECO:0000256" key="5">
    <source>
        <dbReference type="ARBA" id="ARBA00023027"/>
    </source>
</evidence>
<dbReference type="InterPro" id="IPR006036">
    <property type="entry name" value="K_uptake_TrkA"/>
</dbReference>
<dbReference type="InterPro" id="IPR036721">
    <property type="entry name" value="RCK_C_sf"/>
</dbReference>
<dbReference type="SUPFAM" id="SSF51735">
    <property type="entry name" value="NAD(P)-binding Rossmann-fold domains"/>
    <property type="match status" value="1"/>
</dbReference>
<comment type="caution">
    <text evidence="9">The sequence shown here is derived from an EMBL/GenBank/DDBJ whole genome shotgun (WGS) entry which is preliminary data.</text>
</comment>
<dbReference type="OrthoDB" id="24929at2157"/>
<evidence type="ECO:0000256" key="6">
    <source>
        <dbReference type="ARBA" id="ARBA00023065"/>
    </source>
</evidence>
<evidence type="ECO:0000256" key="4">
    <source>
        <dbReference type="ARBA" id="ARBA00022958"/>
    </source>
</evidence>
<evidence type="ECO:0000259" key="7">
    <source>
        <dbReference type="PROSITE" id="PS51201"/>
    </source>
</evidence>
<dbReference type="PANTHER" id="PTHR43833:SF5">
    <property type="entry name" value="TRK SYSTEM POTASSIUM UPTAKE PROTEIN TRKA"/>
    <property type="match status" value="1"/>
</dbReference>
<evidence type="ECO:0000313" key="9">
    <source>
        <dbReference type="EMBL" id="GGL36554.1"/>
    </source>
</evidence>
<gene>
    <name evidence="9" type="ORF">GCM10009037_20120</name>
</gene>
<dbReference type="InterPro" id="IPR036291">
    <property type="entry name" value="NAD(P)-bd_dom_sf"/>
</dbReference>
<protein>
    <submittedName>
        <fullName evidence="9">Potassium transporter Trk</fullName>
    </submittedName>
</protein>
<dbReference type="PROSITE" id="PS51202">
    <property type="entry name" value="RCK_C"/>
    <property type="match status" value="1"/>
</dbReference>
<feature type="domain" description="RCK N-terminal" evidence="7">
    <location>
        <begin position="1"/>
        <end position="116"/>
    </location>
</feature>
<dbReference type="Proteomes" id="UP000628840">
    <property type="component" value="Unassembled WGS sequence"/>
</dbReference>